<keyword evidence="3" id="KW-0732">Signal</keyword>
<reference evidence="6 7" key="2">
    <citation type="journal article" date="2010" name="Science">
        <title>Genomic analysis of organismal complexity in the multicellular green alga Volvox carteri.</title>
        <authorList>
            <person name="Prochnik S.E."/>
            <person name="Umen J."/>
            <person name="Nedelcu A.M."/>
            <person name="Hallmann A."/>
            <person name="Miller S.M."/>
            <person name="Nishii I."/>
            <person name="Ferris P."/>
            <person name="Kuo A."/>
            <person name="Mitros T."/>
            <person name="Fritz-Laylin L.K."/>
            <person name="Hellsten U."/>
            <person name="Chapman J."/>
            <person name="Simakov O."/>
            <person name="Rensing S.A."/>
            <person name="Terry A."/>
            <person name="Pangilinan J."/>
            <person name="Kapitonov V."/>
            <person name="Jurka J."/>
            <person name="Salamov A."/>
            <person name="Shapiro H."/>
            <person name="Schmutz J."/>
            <person name="Grimwood J."/>
            <person name="Lindquist E."/>
            <person name="Lucas S."/>
            <person name="Grigoriev I.V."/>
            <person name="Schmitt R."/>
            <person name="Kirk D."/>
            <person name="Rokhsar D.S."/>
        </authorList>
    </citation>
    <scope>NUCLEOTIDE SEQUENCE [LARGE SCALE GENOMIC DNA]</scope>
    <source>
        <strain evidence="6">Eve</strain>
        <strain evidence="7">f. Nagariensis / Eve</strain>
    </source>
</reference>
<dbReference type="InterPro" id="IPR000668">
    <property type="entry name" value="Peptidase_C1A_C"/>
</dbReference>
<comment type="similarity">
    <text evidence="1">Belongs to the peptidase C1 family.</text>
</comment>
<dbReference type="PIR" id="T08153">
    <property type="entry name" value="T08153"/>
</dbReference>
<dbReference type="RefSeq" id="XP_002951961.1">
    <property type="nucleotide sequence ID" value="XM_002951915.1"/>
</dbReference>
<evidence type="ECO:0000256" key="1">
    <source>
        <dbReference type="ARBA" id="ARBA00008455"/>
    </source>
</evidence>
<dbReference type="Proteomes" id="UP000001058">
    <property type="component" value="Unassembled WGS sequence"/>
</dbReference>
<dbReference type="EMBL" id="GL378347">
    <property type="protein sequence ID" value="EFJ47066.1"/>
    <property type="molecule type" value="Genomic_DNA"/>
</dbReference>
<dbReference type="PROSITE" id="PS00640">
    <property type="entry name" value="THIOL_PROTEASE_ASN"/>
    <property type="match status" value="1"/>
</dbReference>
<dbReference type="GO" id="GO:0008234">
    <property type="term" value="F:cysteine-type peptidase activity"/>
    <property type="evidence" value="ECO:0007669"/>
    <property type="project" value="InterPro"/>
</dbReference>
<feature type="region of interest" description="Disordered" evidence="2">
    <location>
        <begin position="449"/>
        <end position="472"/>
    </location>
</feature>
<reference evidence="5" key="1">
    <citation type="journal article" date="1998" name="Plant Cell">
        <title>The sex-inducing pheromone and wounding trigger the same set of genes in the multicellular green alga Volvox.</title>
        <authorList>
            <person name="Amon P."/>
            <person name="Haas E."/>
            <person name="Sumper M."/>
        </authorList>
    </citation>
    <scope>NUCLEOTIDE SEQUENCE</scope>
</reference>
<dbReference type="Gene3D" id="3.90.70.10">
    <property type="entry name" value="Cysteine proteinases"/>
    <property type="match status" value="1"/>
</dbReference>
<dbReference type="InterPro" id="IPR025661">
    <property type="entry name" value="Pept_asp_AS"/>
</dbReference>
<keyword evidence="7" id="KW-1185">Reference proteome</keyword>
<dbReference type="PANTHER" id="PTHR12411">
    <property type="entry name" value="CYSTEINE PROTEASE FAMILY C1-RELATED"/>
    <property type="match status" value="1"/>
</dbReference>
<feature type="chain" id="PRO_5007697039" evidence="3">
    <location>
        <begin position="27"/>
        <end position="658"/>
    </location>
</feature>
<dbReference type="PRINTS" id="PR01217">
    <property type="entry name" value="PRICHEXTENSN"/>
</dbReference>
<name>O65214_VOLCA</name>
<keyword evidence="5" id="KW-0645">Protease</keyword>
<feature type="signal peptide" evidence="3">
    <location>
        <begin position="1"/>
        <end position="26"/>
    </location>
</feature>
<accession>O65214</accession>
<dbReference type="Pfam" id="PF00112">
    <property type="entry name" value="Peptidase_C1"/>
    <property type="match status" value="1"/>
</dbReference>
<dbReference type="SMART" id="SM00645">
    <property type="entry name" value="Pept_C1"/>
    <property type="match status" value="1"/>
</dbReference>
<organism evidence="5">
    <name type="scientific">Volvox carteri f. nagariensis</name>
    <dbReference type="NCBI Taxonomy" id="3068"/>
    <lineage>
        <taxon>Eukaryota</taxon>
        <taxon>Viridiplantae</taxon>
        <taxon>Chlorophyta</taxon>
        <taxon>core chlorophytes</taxon>
        <taxon>Chlorophyceae</taxon>
        <taxon>CS clade</taxon>
        <taxon>Chlamydomonadales</taxon>
        <taxon>Volvocaceae</taxon>
        <taxon>Volvox</taxon>
    </lineage>
</organism>
<dbReference type="AlphaFoldDB" id="O65214"/>
<keyword evidence="5" id="KW-0378">Hydrolase</keyword>
<evidence type="ECO:0000256" key="3">
    <source>
        <dbReference type="SAM" id="SignalP"/>
    </source>
</evidence>
<dbReference type="InterPro" id="IPR038765">
    <property type="entry name" value="Papain-like_cys_pep_sf"/>
</dbReference>
<dbReference type="InterPro" id="IPR039417">
    <property type="entry name" value="Peptidase_C1A_papain-like"/>
</dbReference>
<gene>
    <name evidence="6" type="primary">cprA</name>
    <name evidence="6" type="ORF">VOLCADRAFT_75193</name>
</gene>
<dbReference type="SUPFAM" id="SSF54001">
    <property type="entry name" value="Cysteine proteinases"/>
    <property type="match status" value="1"/>
</dbReference>
<evidence type="ECO:0000313" key="6">
    <source>
        <dbReference type="EMBL" id="EFJ47066.1"/>
    </source>
</evidence>
<dbReference type="GeneID" id="9615954"/>
<evidence type="ECO:0000259" key="4">
    <source>
        <dbReference type="SMART" id="SM00645"/>
    </source>
</evidence>
<dbReference type="GO" id="GO:0006508">
    <property type="term" value="P:proteolysis"/>
    <property type="evidence" value="ECO:0007669"/>
    <property type="project" value="UniProtKB-KW"/>
</dbReference>
<dbReference type="InterPro" id="IPR049004">
    <property type="entry name" value="SVN-like_dom"/>
</dbReference>
<dbReference type="EMBL" id="AF058717">
    <property type="protein sequence ID" value="AAC13728.1"/>
    <property type="molecule type" value="mRNA"/>
</dbReference>
<feature type="domain" description="Peptidase C1A papain C-terminal" evidence="4">
    <location>
        <begin position="211"/>
        <end position="430"/>
    </location>
</feature>
<proteinExistence type="evidence at transcript level"/>
<dbReference type="InterPro" id="IPR013128">
    <property type="entry name" value="Peptidase_C1A"/>
</dbReference>
<evidence type="ECO:0000313" key="5">
    <source>
        <dbReference type="EMBL" id="AAC13728.1"/>
    </source>
</evidence>
<dbReference type="KEGG" id="vcn:VOLCADRAFT_75193"/>
<dbReference type="CDD" id="cd02248">
    <property type="entry name" value="Peptidase_C1A"/>
    <property type="match status" value="1"/>
</dbReference>
<dbReference type="eggNOG" id="KOG1543">
    <property type="taxonomic scope" value="Eukaryota"/>
</dbReference>
<accession>D8TZS4</accession>
<dbReference type="OrthoDB" id="538292at2759"/>
<evidence type="ECO:0000313" key="7">
    <source>
        <dbReference type="Proteomes" id="UP000001058"/>
    </source>
</evidence>
<evidence type="ECO:0000256" key="2">
    <source>
        <dbReference type="SAM" id="MobiDB-lite"/>
    </source>
</evidence>
<dbReference type="Pfam" id="PF20888">
    <property type="entry name" value="SVN"/>
    <property type="match status" value="2"/>
</dbReference>
<dbReference type="STRING" id="3068.O65214"/>
<sequence>MAGALVFSAWISVLLLLAADAPQTFAAIDCPVVPGYTFYPRVQEVPGSLNLSSPTSNASSMTPASIAAACDQTQFCNGFHTSGSLKLLPMAPVLSPVMNGTSTGNNESSCVGIYYSNRTLSGLSLPDGLSFETVRQTGEQKVQGMMATIAVAETVASMFKDQGVDDLTKLPESILLQAVASTVAAISREGNSSNSNSSDSITSDGLLSALLYPVWDSRSVNGSNYISPVKDQGGCGSCVAFAVTGAAEAAVAAARKTTVNSNDYSEQWLFFCNGMSSAAFPNCDSGWFATAAAKVVVTKNIPYELNYPYTGSRGCALGSPPERRAEGGFKDTAYTDITQAKQHIRMYGAVTSYFAVYGDFFRWRASSPPYAWDGISALAGYHQVLVVGYNDIGSYWIVKNSWGTRWGDNGFIRISYSANVGFMSGYVGSIIGLRWEAAPPPPWPLPSPPLVSPPPPSPSPPSSPPPPPPPTCQKSASYYWNEATNPLGPNRCNPAGRGCECDGLRTCSSYGWCQGISRPSPPLRSPPPSPPPPAACQKSASYYWNEATNPLGPNRCNPAGRGCECDGLRTCSSYGWCQGISRPTSPPPPAACQKSASYYWNEAKNPLGPNRCNPAGRGCECDGLRTCSQYGWCQGTARTRRALRSFLSNLSNGNRRVN</sequence>
<feature type="compositionally biased region" description="Pro residues" evidence="2">
    <location>
        <begin position="449"/>
        <end position="471"/>
    </location>
</feature>
<protein>
    <submittedName>
        <fullName evidence="5">Cysteine protease</fullName>
    </submittedName>
</protein>
<dbReference type="InParanoid" id="O65214"/>